<feature type="region of interest" description="Disordered" evidence="1">
    <location>
        <begin position="1"/>
        <end position="25"/>
    </location>
</feature>
<gene>
    <name evidence="2" type="ORF">Zmor_021501</name>
</gene>
<comment type="caution">
    <text evidence="2">The sequence shown here is derived from an EMBL/GenBank/DDBJ whole genome shotgun (WGS) entry which is preliminary data.</text>
</comment>
<dbReference type="EMBL" id="JALNTZ010000006">
    <property type="protein sequence ID" value="KAJ3649778.1"/>
    <property type="molecule type" value="Genomic_DNA"/>
</dbReference>
<accession>A0AA38MB00</accession>
<evidence type="ECO:0000313" key="3">
    <source>
        <dbReference type="Proteomes" id="UP001168821"/>
    </source>
</evidence>
<name>A0AA38MB00_9CUCU</name>
<protein>
    <submittedName>
        <fullName evidence="2">Uncharacterized protein</fullName>
    </submittedName>
</protein>
<feature type="region of interest" description="Disordered" evidence="1">
    <location>
        <begin position="37"/>
        <end position="58"/>
    </location>
</feature>
<organism evidence="2 3">
    <name type="scientific">Zophobas morio</name>
    <dbReference type="NCBI Taxonomy" id="2755281"/>
    <lineage>
        <taxon>Eukaryota</taxon>
        <taxon>Metazoa</taxon>
        <taxon>Ecdysozoa</taxon>
        <taxon>Arthropoda</taxon>
        <taxon>Hexapoda</taxon>
        <taxon>Insecta</taxon>
        <taxon>Pterygota</taxon>
        <taxon>Neoptera</taxon>
        <taxon>Endopterygota</taxon>
        <taxon>Coleoptera</taxon>
        <taxon>Polyphaga</taxon>
        <taxon>Cucujiformia</taxon>
        <taxon>Tenebrionidae</taxon>
        <taxon>Zophobas</taxon>
    </lineage>
</organism>
<dbReference type="AlphaFoldDB" id="A0AA38MB00"/>
<sequence>MQSTSANRRRPAKTLHSEPGTQESAKTYENFHCNPHCTAPTLPLDDLPRCRSGGRRRSTPHWLTVADRCLCGVAVRSRFIVQEVDTKKIERTTDRPEVNSCEAARRNFK</sequence>
<keyword evidence="3" id="KW-1185">Reference proteome</keyword>
<reference evidence="2" key="1">
    <citation type="journal article" date="2023" name="G3 (Bethesda)">
        <title>Whole genome assemblies of Zophobas morio and Tenebrio molitor.</title>
        <authorList>
            <person name="Kaur S."/>
            <person name="Stinson S.A."/>
            <person name="diCenzo G.C."/>
        </authorList>
    </citation>
    <scope>NUCLEOTIDE SEQUENCE</scope>
    <source>
        <strain evidence="2">QUZm001</strain>
    </source>
</reference>
<proteinExistence type="predicted"/>
<evidence type="ECO:0000256" key="1">
    <source>
        <dbReference type="SAM" id="MobiDB-lite"/>
    </source>
</evidence>
<evidence type="ECO:0000313" key="2">
    <source>
        <dbReference type="EMBL" id="KAJ3649778.1"/>
    </source>
</evidence>
<dbReference type="Proteomes" id="UP001168821">
    <property type="component" value="Unassembled WGS sequence"/>
</dbReference>